<dbReference type="PANTHER" id="PTHR46481">
    <property type="entry name" value="ZINC FINGER BED DOMAIN-CONTAINING PROTEIN 4"/>
    <property type="match status" value="1"/>
</dbReference>
<evidence type="ECO:0000256" key="4">
    <source>
        <dbReference type="ARBA" id="ARBA00022833"/>
    </source>
</evidence>
<feature type="non-terminal residue" evidence="6">
    <location>
        <position position="1"/>
    </location>
</feature>
<dbReference type="SUPFAM" id="SSF140996">
    <property type="entry name" value="Hermes dimerisation domain"/>
    <property type="match status" value="1"/>
</dbReference>
<protein>
    <submittedName>
        <fullName evidence="6">Uncharacterized protein</fullName>
    </submittedName>
</protein>
<dbReference type="GO" id="GO:0008270">
    <property type="term" value="F:zinc ion binding"/>
    <property type="evidence" value="ECO:0007669"/>
    <property type="project" value="UniProtKB-KW"/>
</dbReference>
<dbReference type="InterPro" id="IPR052035">
    <property type="entry name" value="ZnF_BED_domain_contain"/>
</dbReference>
<keyword evidence="5" id="KW-0539">Nucleus</keyword>
<dbReference type="AlphaFoldDB" id="A0A164M9C5"/>
<keyword evidence="7" id="KW-1185">Reference proteome</keyword>
<keyword evidence="2" id="KW-0479">Metal-binding</keyword>
<keyword evidence="4" id="KW-0862">Zinc</keyword>
<dbReference type="GO" id="GO:0005634">
    <property type="term" value="C:nucleus"/>
    <property type="evidence" value="ECO:0007669"/>
    <property type="project" value="UniProtKB-SubCell"/>
</dbReference>
<dbReference type="EMBL" id="KV419494">
    <property type="protein sequence ID" value="KZS86491.1"/>
    <property type="molecule type" value="Genomic_DNA"/>
</dbReference>
<proteinExistence type="predicted"/>
<name>A0A164M9C5_9AGAM</name>
<evidence type="ECO:0000256" key="1">
    <source>
        <dbReference type="ARBA" id="ARBA00004123"/>
    </source>
</evidence>
<keyword evidence="3" id="KW-0863">Zinc-finger</keyword>
<dbReference type="Proteomes" id="UP000076722">
    <property type="component" value="Unassembled WGS sequence"/>
</dbReference>
<sequence length="114" mass="13115">DTATSNLGKHVLSCNEAAQLANMAKFLAGSTYTREKLRWLILVWIVRNNLPFSIVDTEQFRAIILLFNPQADIPSHTTITNDIEILFAMAQKRLIKKFAVRIFFFLLFCPLISW</sequence>
<comment type="subcellular location">
    <subcellularLocation>
        <location evidence="1">Nucleus</location>
    </subcellularLocation>
</comment>
<organism evidence="6 7">
    <name type="scientific">Sistotremastrum niveocremeum HHB9708</name>
    <dbReference type="NCBI Taxonomy" id="1314777"/>
    <lineage>
        <taxon>Eukaryota</taxon>
        <taxon>Fungi</taxon>
        <taxon>Dikarya</taxon>
        <taxon>Basidiomycota</taxon>
        <taxon>Agaricomycotina</taxon>
        <taxon>Agaricomycetes</taxon>
        <taxon>Sistotremastrales</taxon>
        <taxon>Sistotremastraceae</taxon>
        <taxon>Sertulicium</taxon>
        <taxon>Sertulicium niveocremeum</taxon>
    </lineage>
</organism>
<dbReference type="OrthoDB" id="2794314at2759"/>
<dbReference type="PANTHER" id="PTHR46481:SF10">
    <property type="entry name" value="ZINC FINGER BED DOMAIN-CONTAINING PROTEIN 39"/>
    <property type="match status" value="1"/>
</dbReference>
<accession>A0A164M9C5</accession>
<gene>
    <name evidence="6" type="ORF">SISNIDRAFT_420845</name>
</gene>
<evidence type="ECO:0000313" key="7">
    <source>
        <dbReference type="Proteomes" id="UP000076722"/>
    </source>
</evidence>
<evidence type="ECO:0000313" key="6">
    <source>
        <dbReference type="EMBL" id="KZS86491.1"/>
    </source>
</evidence>
<evidence type="ECO:0000256" key="5">
    <source>
        <dbReference type="ARBA" id="ARBA00023242"/>
    </source>
</evidence>
<evidence type="ECO:0000256" key="3">
    <source>
        <dbReference type="ARBA" id="ARBA00022771"/>
    </source>
</evidence>
<evidence type="ECO:0000256" key="2">
    <source>
        <dbReference type="ARBA" id="ARBA00022723"/>
    </source>
</evidence>
<reference evidence="6 7" key="1">
    <citation type="journal article" date="2016" name="Mol. Biol. Evol.">
        <title>Comparative Genomics of Early-Diverging Mushroom-Forming Fungi Provides Insights into the Origins of Lignocellulose Decay Capabilities.</title>
        <authorList>
            <person name="Nagy L.G."/>
            <person name="Riley R."/>
            <person name="Tritt A."/>
            <person name="Adam C."/>
            <person name="Daum C."/>
            <person name="Floudas D."/>
            <person name="Sun H."/>
            <person name="Yadav J.S."/>
            <person name="Pangilinan J."/>
            <person name="Larsson K.H."/>
            <person name="Matsuura K."/>
            <person name="Barry K."/>
            <person name="Labutti K."/>
            <person name="Kuo R."/>
            <person name="Ohm R.A."/>
            <person name="Bhattacharya S.S."/>
            <person name="Shirouzu T."/>
            <person name="Yoshinaga Y."/>
            <person name="Martin F.M."/>
            <person name="Grigoriev I.V."/>
            <person name="Hibbett D.S."/>
        </authorList>
    </citation>
    <scope>NUCLEOTIDE SEQUENCE [LARGE SCALE GENOMIC DNA]</scope>
    <source>
        <strain evidence="6 7">HHB9708</strain>
    </source>
</reference>